<protein>
    <submittedName>
        <fullName evidence="1">Uncharacterized protein</fullName>
    </submittedName>
</protein>
<organism evidence="1 2">
    <name type="scientific">Enterococcus faecalis TX0630</name>
    <dbReference type="NCBI Taxonomy" id="749508"/>
    <lineage>
        <taxon>Bacteria</taxon>
        <taxon>Bacillati</taxon>
        <taxon>Bacillota</taxon>
        <taxon>Bacilli</taxon>
        <taxon>Lactobacillales</taxon>
        <taxon>Enterococcaceae</taxon>
        <taxon>Enterococcus</taxon>
    </lineage>
</organism>
<gene>
    <name evidence="1" type="ORF">HMPREF9511_02783</name>
</gene>
<evidence type="ECO:0000313" key="1">
    <source>
        <dbReference type="EMBL" id="EFU89337.1"/>
    </source>
</evidence>
<dbReference type="Proteomes" id="UP000004933">
    <property type="component" value="Unassembled WGS sequence"/>
</dbReference>
<dbReference type="AlphaFoldDB" id="A0ABC9P389"/>
<evidence type="ECO:0000313" key="2">
    <source>
        <dbReference type="Proteomes" id="UP000004933"/>
    </source>
</evidence>
<name>A0ABC9P389_ENTFL</name>
<reference evidence="1 2" key="1">
    <citation type="submission" date="2010-09" db="EMBL/GenBank/DDBJ databases">
        <authorList>
            <person name="Weinstock G."/>
            <person name="Sodergren E."/>
            <person name="Clifton S."/>
            <person name="Fulton L."/>
            <person name="Fulton B."/>
            <person name="Courtney L."/>
            <person name="Fronick C."/>
            <person name="Harrison M."/>
            <person name="Strong C."/>
            <person name="Farmer C."/>
            <person name="Delahaunty K."/>
            <person name="Markovic C."/>
            <person name="Hall O."/>
            <person name="Minx P."/>
            <person name="Tomlinson C."/>
            <person name="Mitreva M."/>
            <person name="Hou S."/>
            <person name="Chen J."/>
            <person name="Wollam A."/>
            <person name="Pepin K.H."/>
            <person name="Johnson M."/>
            <person name="Bhonagiri V."/>
            <person name="Zhang X."/>
            <person name="Suruliraj S."/>
            <person name="Warren W."/>
            <person name="Chinwalla A."/>
            <person name="Mardis E.R."/>
            <person name="Wilson R.K."/>
        </authorList>
    </citation>
    <scope>NUCLEOTIDE SEQUENCE [LARGE SCALE GENOMIC DNA]</scope>
    <source>
        <strain evidence="1 2">TX0630</strain>
    </source>
</reference>
<proteinExistence type="predicted"/>
<comment type="caution">
    <text evidence="1">The sequence shown here is derived from an EMBL/GenBank/DDBJ whole genome shotgun (WGS) entry which is preliminary data.</text>
</comment>
<accession>A0ABC9P389</accession>
<dbReference type="EMBL" id="AEBE01000120">
    <property type="protein sequence ID" value="EFU89337.1"/>
    <property type="molecule type" value="Genomic_DNA"/>
</dbReference>
<sequence length="45" mass="5395">MTEIKAFVYVRDRKSVGQKSLWIFAPRSKTDKRREQKQLLLISRS</sequence>